<dbReference type="InterPro" id="IPR032809">
    <property type="entry name" value="Put_HupE_UreJ"/>
</dbReference>
<reference evidence="2 3" key="1">
    <citation type="submission" date="2019-08" db="EMBL/GenBank/DDBJ databases">
        <title>Deep-cultivation of Planctomycetes and their phenomic and genomic characterization uncovers novel biology.</title>
        <authorList>
            <person name="Wiegand S."/>
            <person name="Jogler M."/>
            <person name="Boedeker C."/>
            <person name="Pinto D."/>
            <person name="Vollmers J."/>
            <person name="Rivas-Marin E."/>
            <person name="Kohn T."/>
            <person name="Peeters S.H."/>
            <person name="Heuer A."/>
            <person name="Rast P."/>
            <person name="Oberbeckmann S."/>
            <person name="Bunk B."/>
            <person name="Jeske O."/>
            <person name="Meyerdierks A."/>
            <person name="Storesund J.E."/>
            <person name="Kallscheuer N."/>
            <person name="Luecker S."/>
            <person name="Lage O.M."/>
            <person name="Pohl T."/>
            <person name="Merkel B.J."/>
            <person name="Hornburger P."/>
            <person name="Mueller R.-W."/>
            <person name="Bruemmer F."/>
            <person name="Labrenz M."/>
            <person name="Spormann A.M."/>
            <person name="Op Den Camp H."/>
            <person name="Overmann J."/>
            <person name="Amann R."/>
            <person name="Jetten M.S.M."/>
            <person name="Mascher T."/>
            <person name="Medema M.H."/>
            <person name="Devos D.P."/>
            <person name="Kaster A.-K."/>
            <person name="Ovreas L."/>
            <person name="Rohde M."/>
            <person name="Galperin M.Y."/>
            <person name="Jogler C."/>
        </authorList>
    </citation>
    <scope>NUCLEOTIDE SEQUENCE [LARGE SCALE GENOMIC DNA]</scope>
    <source>
        <strain evidence="2 3">LF1</strain>
    </source>
</reference>
<keyword evidence="1" id="KW-0812">Transmembrane</keyword>
<dbReference type="RefSeq" id="WP_068262487.1">
    <property type="nucleotide sequence ID" value="NZ_LWSK01000036.1"/>
</dbReference>
<feature type="transmembrane region" description="Helical" evidence="1">
    <location>
        <begin position="354"/>
        <end position="372"/>
    </location>
</feature>
<dbReference type="Proteomes" id="UP000322699">
    <property type="component" value="Unassembled WGS sequence"/>
</dbReference>
<organism evidence="2 3">
    <name type="scientific">Rubripirellula obstinata</name>
    <dbReference type="NCBI Taxonomy" id="406547"/>
    <lineage>
        <taxon>Bacteria</taxon>
        <taxon>Pseudomonadati</taxon>
        <taxon>Planctomycetota</taxon>
        <taxon>Planctomycetia</taxon>
        <taxon>Pirellulales</taxon>
        <taxon>Pirellulaceae</taxon>
        <taxon>Rubripirellula</taxon>
    </lineage>
</organism>
<keyword evidence="3" id="KW-1185">Reference proteome</keyword>
<proteinExistence type="predicted"/>
<comment type="caution">
    <text evidence="2">The sequence shown here is derived from an EMBL/GenBank/DDBJ whole genome shotgun (WGS) entry which is preliminary data.</text>
</comment>
<feature type="transmembrane region" description="Helical" evidence="1">
    <location>
        <begin position="262"/>
        <end position="280"/>
    </location>
</feature>
<feature type="transmembrane region" description="Helical" evidence="1">
    <location>
        <begin position="320"/>
        <end position="342"/>
    </location>
</feature>
<sequence>MIGKATNLPIRLLLGFCFAVVPSVSMAFKPSDSYLNVDVKDKLEIRWDIALRDLEMLVGLDSNTDGQITWGEVRRQQEGILGEAVSRLKIMLDDTEVPVQASGMKLAERSDGMYAVLELNSDAIERFTLMEINYDFFFDVDRNHRCVVRYNGGFGSGSYVIGADEKTLIIPEGGTHWFYLLLTYVRVGIQRVWSSVDTLVFLVALLLPSVWQFEEKRLKYVPADGLKPSLMGVFWVVTSLTVAQAITLWHSVYGFGGRTTQWIWPSMAILIVLSALHNMYPTIRYWVWIAAIAFGLMLGIEFGEFFLGTGLPSSMLPVSLLGFSIGVEFALFSVVAVLFPIAFSIRRTNAYDQYVFHGGSTLIVILGTVWGIERLSGSTILSWPAQL</sequence>
<gene>
    <name evidence="2" type="ORF">LF1_27050</name>
</gene>
<name>A0A5B1CHY3_9BACT</name>
<feature type="transmembrane region" description="Helical" evidence="1">
    <location>
        <begin position="232"/>
        <end position="250"/>
    </location>
</feature>
<dbReference type="EMBL" id="VRLW01000001">
    <property type="protein sequence ID" value="KAA1260166.1"/>
    <property type="molecule type" value="Genomic_DNA"/>
</dbReference>
<evidence type="ECO:0000313" key="3">
    <source>
        <dbReference type="Proteomes" id="UP000322699"/>
    </source>
</evidence>
<feature type="transmembrane region" description="Helical" evidence="1">
    <location>
        <begin position="192"/>
        <end position="211"/>
    </location>
</feature>
<keyword evidence="1" id="KW-0472">Membrane</keyword>
<accession>A0A5B1CHY3</accession>
<dbReference type="OrthoDB" id="9808870at2"/>
<keyword evidence="1" id="KW-1133">Transmembrane helix</keyword>
<dbReference type="InterPro" id="IPR018247">
    <property type="entry name" value="EF_Hand_1_Ca_BS"/>
</dbReference>
<dbReference type="Pfam" id="PF13795">
    <property type="entry name" value="HupE_UreJ_2"/>
    <property type="match status" value="1"/>
</dbReference>
<protein>
    <recommendedName>
        <fullName evidence="4">EF-hand domain-containing protein</fullName>
    </recommendedName>
</protein>
<evidence type="ECO:0000256" key="1">
    <source>
        <dbReference type="SAM" id="Phobius"/>
    </source>
</evidence>
<evidence type="ECO:0000313" key="2">
    <source>
        <dbReference type="EMBL" id="KAA1260166.1"/>
    </source>
</evidence>
<dbReference type="PROSITE" id="PS00018">
    <property type="entry name" value="EF_HAND_1"/>
    <property type="match status" value="1"/>
</dbReference>
<dbReference type="AlphaFoldDB" id="A0A5B1CHY3"/>
<evidence type="ECO:0008006" key="4">
    <source>
        <dbReference type="Google" id="ProtNLM"/>
    </source>
</evidence>
<feature type="transmembrane region" description="Helical" evidence="1">
    <location>
        <begin position="287"/>
        <end position="308"/>
    </location>
</feature>